<organism evidence="2 3">
    <name type="scientific">Echria macrotheca</name>
    <dbReference type="NCBI Taxonomy" id="438768"/>
    <lineage>
        <taxon>Eukaryota</taxon>
        <taxon>Fungi</taxon>
        <taxon>Dikarya</taxon>
        <taxon>Ascomycota</taxon>
        <taxon>Pezizomycotina</taxon>
        <taxon>Sordariomycetes</taxon>
        <taxon>Sordariomycetidae</taxon>
        <taxon>Sordariales</taxon>
        <taxon>Schizotheciaceae</taxon>
        <taxon>Echria</taxon>
    </lineage>
</organism>
<gene>
    <name evidence="2" type="ORF">QBC47DRAFT_31167</name>
</gene>
<dbReference type="Proteomes" id="UP001239445">
    <property type="component" value="Unassembled WGS sequence"/>
</dbReference>
<evidence type="ECO:0000313" key="3">
    <source>
        <dbReference type="Proteomes" id="UP001239445"/>
    </source>
</evidence>
<name>A0AAJ0FGY0_9PEZI</name>
<protein>
    <submittedName>
        <fullName evidence="2">Uncharacterized protein</fullName>
    </submittedName>
</protein>
<proteinExistence type="predicted"/>
<dbReference type="AlphaFoldDB" id="A0AAJ0FGY0"/>
<dbReference type="EMBL" id="MU839827">
    <property type="protein sequence ID" value="KAK1761549.1"/>
    <property type="molecule type" value="Genomic_DNA"/>
</dbReference>
<reference evidence="2" key="1">
    <citation type="submission" date="2023-06" db="EMBL/GenBank/DDBJ databases">
        <title>Genome-scale phylogeny and comparative genomics of the fungal order Sordariales.</title>
        <authorList>
            <consortium name="Lawrence Berkeley National Laboratory"/>
            <person name="Hensen N."/>
            <person name="Bonometti L."/>
            <person name="Westerberg I."/>
            <person name="Brannstrom I.O."/>
            <person name="Guillou S."/>
            <person name="Cros-Aarteil S."/>
            <person name="Calhoun S."/>
            <person name="Haridas S."/>
            <person name="Kuo A."/>
            <person name="Mondo S."/>
            <person name="Pangilinan J."/>
            <person name="Riley R."/>
            <person name="Labutti K."/>
            <person name="Andreopoulos B."/>
            <person name="Lipzen A."/>
            <person name="Chen C."/>
            <person name="Yanf M."/>
            <person name="Daum C."/>
            <person name="Ng V."/>
            <person name="Clum A."/>
            <person name="Steindorff A."/>
            <person name="Ohm R."/>
            <person name="Martin F."/>
            <person name="Silar P."/>
            <person name="Natvig D."/>
            <person name="Lalanne C."/>
            <person name="Gautier V."/>
            <person name="Ament-Velasquez S.L."/>
            <person name="Kruys A."/>
            <person name="Hutchinson M.I."/>
            <person name="Powell A.J."/>
            <person name="Barry K."/>
            <person name="Miller A.N."/>
            <person name="Grigoriev I.V."/>
            <person name="Debuchy R."/>
            <person name="Gladieux P."/>
            <person name="Thoren M.H."/>
            <person name="Johannesson H."/>
        </authorList>
    </citation>
    <scope>NUCLEOTIDE SEQUENCE</scope>
    <source>
        <strain evidence="2">PSN4</strain>
    </source>
</reference>
<evidence type="ECO:0000256" key="1">
    <source>
        <dbReference type="SAM" id="MobiDB-lite"/>
    </source>
</evidence>
<sequence length="210" mass="22806">MNLAATANGCSTVCWMPAIRPLSMLQEGGKASRTMASASSRCILVLSRRWRGVEKDMARMRGALLASTREPPAKCLWWPVRLHLSLGARAEGLRLGGCGARCGRRSPSFGDSTLVRLQFAQDTNKIIAGRPIAFNHPASHFTSLCLKQLLWRLELDNRYSASHRGLDSIDANDVQPAVAKSFRPSPSPAREPEPCGLPSAPVKPSSSTRS</sequence>
<keyword evidence="3" id="KW-1185">Reference proteome</keyword>
<feature type="region of interest" description="Disordered" evidence="1">
    <location>
        <begin position="175"/>
        <end position="210"/>
    </location>
</feature>
<accession>A0AAJ0FGY0</accession>
<comment type="caution">
    <text evidence="2">The sequence shown here is derived from an EMBL/GenBank/DDBJ whole genome shotgun (WGS) entry which is preliminary data.</text>
</comment>
<evidence type="ECO:0000313" key="2">
    <source>
        <dbReference type="EMBL" id="KAK1761549.1"/>
    </source>
</evidence>